<feature type="non-terminal residue" evidence="3">
    <location>
        <position position="410"/>
    </location>
</feature>
<keyword evidence="2" id="KW-1133">Transmembrane helix</keyword>
<reference evidence="3 4" key="1">
    <citation type="submission" date="2019-08" db="EMBL/GenBank/DDBJ databases">
        <title>Whole genome of Aphis craccivora.</title>
        <authorList>
            <person name="Voronova N.V."/>
            <person name="Shulinski R.S."/>
            <person name="Bandarenka Y.V."/>
            <person name="Zhorov D.G."/>
            <person name="Warner D."/>
        </authorList>
    </citation>
    <scope>NUCLEOTIDE SEQUENCE [LARGE SCALE GENOMIC DNA]</scope>
    <source>
        <strain evidence="3">180601</strain>
        <tissue evidence="3">Whole Body</tissue>
    </source>
</reference>
<proteinExistence type="predicted"/>
<keyword evidence="2" id="KW-0812">Transmembrane</keyword>
<keyword evidence="3" id="KW-0548">Nucleotidyltransferase</keyword>
<keyword evidence="3" id="KW-0808">Transferase</keyword>
<evidence type="ECO:0000313" key="3">
    <source>
        <dbReference type="EMBL" id="KAF0759515.1"/>
    </source>
</evidence>
<feature type="compositionally biased region" description="Basic and acidic residues" evidence="1">
    <location>
        <begin position="12"/>
        <end position="46"/>
    </location>
</feature>
<dbReference type="EMBL" id="VUJU01002969">
    <property type="protein sequence ID" value="KAF0759515.1"/>
    <property type="molecule type" value="Genomic_DNA"/>
</dbReference>
<evidence type="ECO:0000313" key="4">
    <source>
        <dbReference type="Proteomes" id="UP000478052"/>
    </source>
</evidence>
<comment type="caution">
    <text evidence="3">The sequence shown here is derived from an EMBL/GenBank/DDBJ whole genome shotgun (WGS) entry which is preliminary data.</text>
</comment>
<feature type="region of interest" description="Disordered" evidence="1">
    <location>
        <begin position="12"/>
        <end position="59"/>
    </location>
</feature>
<dbReference type="Proteomes" id="UP000478052">
    <property type="component" value="Unassembled WGS sequence"/>
</dbReference>
<dbReference type="GO" id="GO:0003964">
    <property type="term" value="F:RNA-directed DNA polymerase activity"/>
    <property type="evidence" value="ECO:0007669"/>
    <property type="project" value="UniProtKB-KW"/>
</dbReference>
<keyword evidence="3" id="KW-0695">RNA-directed DNA polymerase</keyword>
<keyword evidence="2" id="KW-0472">Membrane</keyword>
<protein>
    <submittedName>
        <fullName evidence="3">Putative RNA-directed DNA polymerase</fullName>
    </submittedName>
</protein>
<name>A0A6G0YPW5_APHCR</name>
<evidence type="ECO:0000256" key="2">
    <source>
        <dbReference type="SAM" id="Phobius"/>
    </source>
</evidence>
<sequence length="410" mass="45791">MFKHLLRLKAPRRDSTTRDYRVRDGESRSSDERENDTPPDVMEKGPKYNNNNNNNNSSTRTMAYNSAAVVVTVTVAVALLADGGVVVYSYYWRRCFDDKQRRSTTRWPDVRTLQGSANGVVMTTPGRLCCRRPDTTLAGIDCTTLLNAGAAEIPFAVAAKRLFLIATRARTLCFSIGISPTTPRGRTRQWDLRLGSRIYFITCAINHVQRQHANTVIIYTHPAPRPTGSPAVRPTTSSTVEKVYDVRQRVASPPSSIIHSALSGYTAYSRTRSCCDDSGDQYKAPALCQGSMKCMIVTRRTIHIDAMTLTPMSPPVVDLLIPVREIADISFIFKLINGFTDDPDLLKCIPFTNPVYNNRSTSSFYIPVHSTSYLKNSPIPRAMALCNKLSTRVDFFFSSLKEIINAHMNN</sequence>
<gene>
    <name evidence="3" type="ORF">FWK35_00027770</name>
</gene>
<dbReference type="OrthoDB" id="10056483at2759"/>
<dbReference type="AlphaFoldDB" id="A0A6G0YPW5"/>
<feature type="transmembrane region" description="Helical" evidence="2">
    <location>
        <begin position="67"/>
        <end position="92"/>
    </location>
</feature>
<keyword evidence="4" id="KW-1185">Reference proteome</keyword>
<accession>A0A6G0YPW5</accession>
<organism evidence="3 4">
    <name type="scientific">Aphis craccivora</name>
    <name type="common">Cowpea aphid</name>
    <dbReference type="NCBI Taxonomy" id="307492"/>
    <lineage>
        <taxon>Eukaryota</taxon>
        <taxon>Metazoa</taxon>
        <taxon>Ecdysozoa</taxon>
        <taxon>Arthropoda</taxon>
        <taxon>Hexapoda</taxon>
        <taxon>Insecta</taxon>
        <taxon>Pterygota</taxon>
        <taxon>Neoptera</taxon>
        <taxon>Paraneoptera</taxon>
        <taxon>Hemiptera</taxon>
        <taxon>Sternorrhyncha</taxon>
        <taxon>Aphidomorpha</taxon>
        <taxon>Aphidoidea</taxon>
        <taxon>Aphididae</taxon>
        <taxon>Aphidini</taxon>
        <taxon>Aphis</taxon>
        <taxon>Aphis</taxon>
    </lineage>
</organism>
<evidence type="ECO:0000256" key="1">
    <source>
        <dbReference type="SAM" id="MobiDB-lite"/>
    </source>
</evidence>